<name>A0ABN8J319_9NEOP</name>
<evidence type="ECO:0000313" key="2">
    <source>
        <dbReference type="EMBL" id="CAH2071373.1"/>
    </source>
</evidence>
<dbReference type="EMBL" id="OW152818">
    <property type="protein sequence ID" value="CAH2071373.1"/>
    <property type="molecule type" value="Genomic_DNA"/>
</dbReference>
<organism evidence="2 3">
    <name type="scientific">Iphiclides podalirius</name>
    <name type="common">scarce swallowtail</name>
    <dbReference type="NCBI Taxonomy" id="110791"/>
    <lineage>
        <taxon>Eukaryota</taxon>
        <taxon>Metazoa</taxon>
        <taxon>Ecdysozoa</taxon>
        <taxon>Arthropoda</taxon>
        <taxon>Hexapoda</taxon>
        <taxon>Insecta</taxon>
        <taxon>Pterygota</taxon>
        <taxon>Neoptera</taxon>
        <taxon>Endopterygota</taxon>
        <taxon>Lepidoptera</taxon>
        <taxon>Glossata</taxon>
        <taxon>Ditrysia</taxon>
        <taxon>Papilionoidea</taxon>
        <taxon>Papilionidae</taxon>
        <taxon>Papilioninae</taxon>
        <taxon>Iphiclides</taxon>
    </lineage>
</organism>
<accession>A0ABN8J319</accession>
<evidence type="ECO:0000313" key="3">
    <source>
        <dbReference type="Proteomes" id="UP000837857"/>
    </source>
</evidence>
<proteinExistence type="predicted"/>
<keyword evidence="3" id="KW-1185">Reference proteome</keyword>
<protein>
    <submittedName>
        <fullName evidence="2">Uncharacterized protein</fullName>
    </submittedName>
</protein>
<feature type="compositionally biased region" description="Basic and acidic residues" evidence="1">
    <location>
        <begin position="55"/>
        <end position="64"/>
    </location>
</feature>
<feature type="region of interest" description="Disordered" evidence="1">
    <location>
        <begin position="45"/>
        <end position="64"/>
    </location>
</feature>
<evidence type="ECO:0000256" key="1">
    <source>
        <dbReference type="SAM" id="MobiDB-lite"/>
    </source>
</evidence>
<feature type="non-terminal residue" evidence="2">
    <location>
        <position position="1"/>
    </location>
</feature>
<dbReference type="Proteomes" id="UP000837857">
    <property type="component" value="Chromosome 6"/>
</dbReference>
<sequence>MYKIRLVKVPLSCERYTGALKPFQSSVYCDDALGRLIEEATCAGSGKFQENGNTGEKRGGDGQYTEARRELRNQPGLLSLVTRVVLRIGSMD</sequence>
<reference evidence="2" key="1">
    <citation type="submission" date="2022-03" db="EMBL/GenBank/DDBJ databases">
        <authorList>
            <person name="Martin H S."/>
        </authorList>
    </citation>
    <scope>NUCLEOTIDE SEQUENCE</scope>
</reference>
<gene>
    <name evidence="2" type="ORF">IPOD504_LOCUS15093</name>
</gene>